<protein>
    <submittedName>
        <fullName evidence="2">Uncharacterized protein</fullName>
    </submittedName>
</protein>
<proteinExistence type="predicted"/>
<name>A0AAI9PFC4_PECCC</name>
<evidence type="ECO:0000313" key="2">
    <source>
        <dbReference type="EMBL" id="GLV71404.1"/>
    </source>
</evidence>
<sequence length="69" mass="7230">MIATPTDSDNTTRVSPNPYKAIRPTADVMKCPPMTFLGCANGDADAANKMTHVAPKGAINQGTPLDCPK</sequence>
<dbReference type="Proteomes" id="UP001165145">
    <property type="component" value="Unassembled WGS sequence"/>
</dbReference>
<organism evidence="2 4">
    <name type="scientific">Pectobacterium carotovorum subsp. carotovorum</name>
    <name type="common">Erwinia carotovora subsp. carotovora</name>
    <dbReference type="NCBI Taxonomy" id="555"/>
    <lineage>
        <taxon>Bacteria</taxon>
        <taxon>Pseudomonadati</taxon>
        <taxon>Pseudomonadota</taxon>
        <taxon>Gammaproteobacteria</taxon>
        <taxon>Enterobacterales</taxon>
        <taxon>Pectobacteriaceae</taxon>
        <taxon>Pectobacterium</taxon>
    </lineage>
</organism>
<evidence type="ECO:0000313" key="4">
    <source>
        <dbReference type="Proteomes" id="UP001165145"/>
    </source>
</evidence>
<reference evidence="1" key="1">
    <citation type="submission" date="2022-06" db="EMBL/GenBank/DDBJ databases">
        <title>Draft genome sequences of Pectobacterium carotovorum subsp. carotovorum str. NBRC12380.</title>
        <authorList>
            <person name="Wakabayashi Y."/>
            <person name="Kojima K."/>
        </authorList>
    </citation>
    <scope>NUCLEOTIDE SEQUENCE</scope>
    <source>
        <strain evidence="1">NBRC 12380</strain>
    </source>
</reference>
<dbReference type="EMBL" id="BRLF01000011">
    <property type="protein sequence ID" value="GKX48919.1"/>
    <property type="molecule type" value="Genomic_DNA"/>
</dbReference>
<evidence type="ECO:0000313" key="1">
    <source>
        <dbReference type="EMBL" id="GKX48919.1"/>
    </source>
</evidence>
<reference evidence="2" key="2">
    <citation type="submission" date="2023-02" db="EMBL/GenBank/DDBJ databases">
        <title>Pectobacterium carotovorum subsp. carotovorum NBRC 12380.</title>
        <authorList>
            <person name="Ichikawa N."/>
            <person name="Sato H."/>
            <person name="Tonouchi N."/>
        </authorList>
    </citation>
    <scope>NUCLEOTIDE SEQUENCE</scope>
    <source>
        <strain evidence="2">NBRC 12380</strain>
    </source>
</reference>
<evidence type="ECO:0000313" key="3">
    <source>
        <dbReference type="Proteomes" id="UP001058167"/>
    </source>
</evidence>
<keyword evidence="3" id="KW-1185">Reference proteome</keyword>
<dbReference type="AlphaFoldDB" id="A0AAI9PFC4"/>
<dbReference type="EMBL" id="BSRL01000011">
    <property type="protein sequence ID" value="GLV71404.1"/>
    <property type="molecule type" value="Genomic_DNA"/>
</dbReference>
<dbReference type="Proteomes" id="UP001058167">
    <property type="component" value="Unassembled WGS sequence"/>
</dbReference>
<comment type="caution">
    <text evidence="2">The sequence shown here is derived from an EMBL/GenBank/DDBJ whole genome shotgun (WGS) entry which is preliminary data.</text>
</comment>
<gene>
    <name evidence="2" type="ORF">Pcaca03_38480</name>
    <name evidence="1" type="ORF">SOASR016_36710</name>
</gene>
<accession>A0AAI9PFC4</accession>